<organism evidence="1 2">
    <name type="scientific">Anncaliia algerae PRA339</name>
    <dbReference type="NCBI Taxonomy" id="1288291"/>
    <lineage>
        <taxon>Eukaryota</taxon>
        <taxon>Fungi</taxon>
        <taxon>Fungi incertae sedis</taxon>
        <taxon>Microsporidia</taxon>
        <taxon>Tubulinosematoidea</taxon>
        <taxon>Tubulinosematidae</taxon>
        <taxon>Anncaliia</taxon>
    </lineage>
</organism>
<dbReference type="HOGENOM" id="CLU_650480_0_0_1"/>
<evidence type="ECO:0000313" key="1">
    <source>
        <dbReference type="EMBL" id="KCZ81274.1"/>
    </source>
</evidence>
<dbReference type="STRING" id="1288291.A0A059F2P5"/>
<dbReference type="Gene3D" id="2.130.10.10">
    <property type="entry name" value="YVTN repeat-like/Quinoprotein amine dehydrogenase"/>
    <property type="match status" value="1"/>
</dbReference>
<evidence type="ECO:0000313" key="2">
    <source>
        <dbReference type="Proteomes" id="UP000030655"/>
    </source>
</evidence>
<gene>
    <name evidence="1" type="ORF">H312_01270</name>
</gene>
<dbReference type="InterPro" id="IPR036322">
    <property type="entry name" value="WD40_repeat_dom_sf"/>
</dbReference>
<proteinExistence type="predicted"/>
<dbReference type="Pfam" id="PF08513">
    <property type="entry name" value="LisH"/>
    <property type="match status" value="1"/>
</dbReference>
<sequence>MKKGMSNQSYTDTMDQELNKLLNELILDYLTKQGYNETIEVFQKETGLEAPSKTEFSSLRELITMFISTLDTRCGKIRQGPDFNRIEAVMMRINAEKQRCLQVVSPNKLTFSNEPMRSYVSPRLRRTIPEPPKERFMSPEDENLDCKVVKSCRIHQLKINTGIISPCNNLLITGGNDCSINIYNLLTHENFNKQIHKPIKMLKMREIGNEILIATGFLDSELQLFKYSNHNLVHINGIQTPGAAIVGFEFAENCLFTVDCDGKFVNWSFSGKFISMHQLIGNILDMVYFANHLIINEVNKVTFLNLGSKEGNKLFLNHSVSVVKKVNDFLLIAFQNVVQIYNSSFEVIEMVEAPKAVKSATILKSGQVVFACENFIMVNGKNMPLKLFNSPVLNLDAYCERESQYLSVTSFDGEIKIVKINN</sequence>
<dbReference type="Proteomes" id="UP000030655">
    <property type="component" value="Unassembled WGS sequence"/>
</dbReference>
<dbReference type="PROSITE" id="PS50896">
    <property type="entry name" value="LISH"/>
    <property type="match status" value="1"/>
</dbReference>
<protein>
    <submittedName>
        <fullName evidence="1">Uncharacterized protein</fullName>
    </submittedName>
</protein>
<dbReference type="EMBL" id="KK365145">
    <property type="protein sequence ID" value="KCZ81274.1"/>
    <property type="molecule type" value="Genomic_DNA"/>
</dbReference>
<keyword evidence="2" id="KW-1185">Reference proteome</keyword>
<dbReference type="Gene3D" id="1.20.960.40">
    <property type="match status" value="1"/>
</dbReference>
<accession>A0A059F2P5</accession>
<dbReference type="InterPro" id="IPR015943">
    <property type="entry name" value="WD40/YVTN_repeat-like_dom_sf"/>
</dbReference>
<dbReference type="SUPFAM" id="SSF50978">
    <property type="entry name" value="WD40 repeat-like"/>
    <property type="match status" value="1"/>
</dbReference>
<dbReference type="VEuPathDB" id="MicrosporidiaDB:H312_01270"/>
<dbReference type="InterPro" id="IPR001680">
    <property type="entry name" value="WD40_rpt"/>
</dbReference>
<dbReference type="SMART" id="SM00320">
    <property type="entry name" value="WD40"/>
    <property type="match status" value="1"/>
</dbReference>
<reference evidence="1 2" key="2">
    <citation type="submission" date="2014-03" db="EMBL/GenBank/DDBJ databases">
        <title>The Genome Sequence of Anncaliia algerae insect isolate PRA339.</title>
        <authorList>
            <consortium name="The Broad Institute Genome Sequencing Platform"/>
            <consortium name="The Broad Institute Genome Sequencing Center for Infectious Disease"/>
            <person name="Cuomo C."/>
            <person name="Becnel J."/>
            <person name="Sanscrainte N."/>
            <person name="Walker B."/>
            <person name="Young S.K."/>
            <person name="Zeng Q."/>
            <person name="Gargeya S."/>
            <person name="Fitzgerald M."/>
            <person name="Haas B."/>
            <person name="Abouelleil A."/>
            <person name="Alvarado L."/>
            <person name="Arachchi H.M."/>
            <person name="Berlin A.M."/>
            <person name="Chapman S.B."/>
            <person name="Dewar J."/>
            <person name="Goldberg J."/>
            <person name="Griggs A."/>
            <person name="Gujja S."/>
            <person name="Hansen M."/>
            <person name="Howarth C."/>
            <person name="Imamovic A."/>
            <person name="Larimer J."/>
            <person name="McCowan C."/>
            <person name="Murphy C."/>
            <person name="Neiman D."/>
            <person name="Pearson M."/>
            <person name="Priest M."/>
            <person name="Roberts A."/>
            <person name="Saif S."/>
            <person name="Shea T."/>
            <person name="Sisk P."/>
            <person name="Sykes S."/>
            <person name="Wortman J."/>
            <person name="Nusbaum C."/>
            <person name="Birren B."/>
        </authorList>
    </citation>
    <scope>NUCLEOTIDE SEQUENCE [LARGE SCALE GENOMIC DNA]</scope>
    <source>
        <strain evidence="1 2">PRA339</strain>
    </source>
</reference>
<dbReference type="SMART" id="SM00667">
    <property type="entry name" value="LisH"/>
    <property type="match status" value="1"/>
</dbReference>
<name>A0A059F2P5_9MICR</name>
<dbReference type="InterPro" id="IPR006594">
    <property type="entry name" value="LisH"/>
</dbReference>
<reference evidence="2" key="1">
    <citation type="submission" date="2013-02" db="EMBL/GenBank/DDBJ databases">
        <authorList>
            <consortium name="The Broad Institute Genome Sequencing Platform"/>
            <person name="Cuomo C."/>
            <person name="Becnel J."/>
            <person name="Sanscrainte N."/>
            <person name="Walker B."/>
            <person name="Young S.K."/>
            <person name="Zeng Q."/>
            <person name="Gargeya S."/>
            <person name="Fitzgerald M."/>
            <person name="Haas B."/>
            <person name="Abouelleil A."/>
            <person name="Alvarado L."/>
            <person name="Arachchi H.M."/>
            <person name="Berlin A.M."/>
            <person name="Chapman S.B."/>
            <person name="Dewar J."/>
            <person name="Goldberg J."/>
            <person name="Griggs A."/>
            <person name="Gujja S."/>
            <person name="Hansen M."/>
            <person name="Howarth C."/>
            <person name="Imamovic A."/>
            <person name="Larimer J."/>
            <person name="McCowan C."/>
            <person name="Murphy C."/>
            <person name="Neiman D."/>
            <person name="Pearson M."/>
            <person name="Priest M."/>
            <person name="Roberts A."/>
            <person name="Saif S."/>
            <person name="Shea T."/>
            <person name="Sisk P."/>
            <person name="Sykes S."/>
            <person name="Wortman J."/>
            <person name="Nusbaum C."/>
            <person name="Birren B."/>
        </authorList>
    </citation>
    <scope>NUCLEOTIDE SEQUENCE [LARGE SCALE GENOMIC DNA]</scope>
    <source>
        <strain evidence="2">PRA339</strain>
    </source>
</reference>
<dbReference type="AlphaFoldDB" id="A0A059F2P5"/>
<dbReference type="OrthoDB" id="14421at2759"/>